<sequence>MDPGKKLFAESLDHIHLCQHPSGTTEWSPGCHSNKLKLTSFDDDSDWSDDQSSNDSASTVSDGAGAKVQELHREFVAKGTKTEVVSPLVRSIFENRKKTILDESQKLSRKEQVVSQRIKENSVEDYEKMVNKKVLALDEEVAIFKVESKRLKNLAKEHEEGLKSLAREKTEWEEQKKSQIQGFQTQQEEQIEKLKKEKKILDRRAAVLNGANPMQRKEVEELRETLAKQQEEHRGKELRLRLTVNRLKAMNEDLTKQVLEMQDEIRRYESCLLSALDGRENDFLTTPFSKRPYGEANDKHAHTLPCTTPKQLPTPVALEGRRRSSRSGSHGSMEENCEALDSMSVHEREQYSKVSTPRLLSEQAKVLSEVFNQPWKAAHRSAMEKAALSRAELGPRFAADWS</sequence>
<reference evidence="4 6" key="1">
    <citation type="journal article" date="2008" name="Science">
        <title>The Physcomitrella genome reveals evolutionary insights into the conquest of land by plants.</title>
        <authorList>
            <person name="Rensing S."/>
            <person name="Lang D."/>
            <person name="Zimmer A."/>
            <person name="Terry A."/>
            <person name="Salamov A."/>
            <person name="Shapiro H."/>
            <person name="Nishiyama T."/>
            <person name="Perroud P.-F."/>
            <person name="Lindquist E."/>
            <person name="Kamisugi Y."/>
            <person name="Tanahashi T."/>
            <person name="Sakakibara K."/>
            <person name="Fujita T."/>
            <person name="Oishi K."/>
            <person name="Shin-I T."/>
            <person name="Kuroki Y."/>
            <person name="Toyoda A."/>
            <person name="Suzuki Y."/>
            <person name="Hashimoto A."/>
            <person name="Yamaguchi K."/>
            <person name="Sugano A."/>
            <person name="Kohara Y."/>
            <person name="Fujiyama A."/>
            <person name="Anterola A."/>
            <person name="Aoki S."/>
            <person name="Ashton N."/>
            <person name="Barbazuk W.B."/>
            <person name="Barker E."/>
            <person name="Bennetzen J."/>
            <person name="Bezanilla M."/>
            <person name="Blankenship R."/>
            <person name="Cho S.H."/>
            <person name="Dutcher S."/>
            <person name="Estelle M."/>
            <person name="Fawcett J.A."/>
            <person name="Gundlach H."/>
            <person name="Hanada K."/>
            <person name="Heyl A."/>
            <person name="Hicks K.A."/>
            <person name="Hugh J."/>
            <person name="Lohr M."/>
            <person name="Mayer K."/>
            <person name="Melkozernov A."/>
            <person name="Murata T."/>
            <person name="Nelson D."/>
            <person name="Pils B."/>
            <person name="Prigge M."/>
            <person name="Reiss B."/>
            <person name="Renner T."/>
            <person name="Rombauts S."/>
            <person name="Rushton P."/>
            <person name="Sanderfoot A."/>
            <person name="Schween G."/>
            <person name="Shiu S.-H."/>
            <person name="Stueber K."/>
            <person name="Theodoulou F.L."/>
            <person name="Tu H."/>
            <person name="Van de Peer Y."/>
            <person name="Verrier P.J."/>
            <person name="Waters E."/>
            <person name="Wood A."/>
            <person name="Yang L."/>
            <person name="Cove D."/>
            <person name="Cuming A."/>
            <person name="Hasebe M."/>
            <person name="Lucas S."/>
            <person name="Mishler D.B."/>
            <person name="Reski R."/>
            <person name="Grigoriev I."/>
            <person name="Quatrano R.S."/>
            <person name="Boore J.L."/>
        </authorList>
    </citation>
    <scope>NUCLEOTIDE SEQUENCE [LARGE SCALE GENOMIC DNA]</scope>
    <source>
        <strain evidence="5 6">cv. Gransden 2004</strain>
    </source>
</reference>
<protein>
    <submittedName>
        <fullName evidence="4 5">Uncharacterized protein</fullName>
    </submittedName>
</protein>
<comment type="similarity">
    <text evidence="1">Belongs to the TCP10 family.</text>
</comment>
<evidence type="ECO:0000313" key="4">
    <source>
        <dbReference type="EMBL" id="PNR41121.1"/>
    </source>
</evidence>
<dbReference type="Proteomes" id="UP000006727">
    <property type="component" value="Chromosome 14"/>
</dbReference>
<dbReference type="Gramene" id="Pp3c14_14590V3.1">
    <property type="protein sequence ID" value="Pp3c14_14590V3.1"/>
    <property type="gene ID" value="Pp3c14_14590"/>
</dbReference>
<gene>
    <name evidence="4" type="ORF">PHYPA_018524</name>
</gene>
<dbReference type="PANTHER" id="PTHR10331">
    <property type="entry name" value="T COMPLEX PROTEIN 10"/>
    <property type="match status" value="1"/>
</dbReference>
<evidence type="ECO:0000313" key="6">
    <source>
        <dbReference type="Proteomes" id="UP000006727"/>
    </source>
</evidence>
<dbReference type="STRING" id="3218.A0A2K1JHU0"/>
<feature type="region of interest" description="Disordered" evidence="3">
    <location>
        <begin position="42"/>
        <end position="64"/>
    </location>
</feature>
<name>A0A2K1JHU0_PHYPA</name>
<dbReference type="PANTHER" id="PTHR10331:SF6">
    <property type="entry name" value="SPINDLE ASSEMBLY ABNORMAL 4"/>
    <property type="match status" value="1"/>
</dbReference>
<reference evidence="5" key="3">
    <citation type="submission" date="2020-12" db="UniProtKB">
        <authorList>
            <consortium name="EnsemblPlants"/>
        </authorList>
    </citation>
    <scope>IDENTIFICATION</scope>
</reference>
<evidence type="ECO:0000256" key="3">
    <source>
        <dbReference type="SAM" id="MobiDB-lite"/>
    </source>
</evidence>
<keyword evidence="2" id="KW-0175">Coiled coil</keyword>
<feature type="region of interest" description="Disordered" evidence="3">
    <location>
        <begin position="296"/>
        <end position="336"/>
    </location>
</feature>
<dbReference type="InParanoid" id="A0A2K1JHU0"/>
<feature type="coiled-coil region" evidence="2">
    <location>
        <begin position="148"/>
        <end position="271"/>
    </location>
</feature>
<evidence type="ECO:0000313" key="5">
    <source>
        <dbReference type="EnsemblPlants" id="Pp3c14_14590V3.1"/>
    </source>
</evidence>
<dbReference type="EnsemblPlants" id="Pp3c14_14590V3.1">
    <property type="protein sequence ID" value="Pp3c14_14590V3.1"/>
    <property type="gene ID" value="Pp3c14_14590"/>
</dbReference>
<proteinExistence type="inferred from homology"/>
<reference evidence="4 6" key="2">
    <citation type="journal article" date="2018" name="Plant J.">
        <title>The Physcomitrella patens chromosome-scale assembly reveals moss genome structure and evolution.</title>
        <authorList>
            <person name="Lang D."/>
            <person name="Ullrich K.K."/>
            <person name="Murat F."/>
            <person name="Fuchs J."/>
            <person name="Jenkins J."/>
            <person name="Haas F.B."/>
            <person name="Piednoel M."/>
            <person name="Gundlach H."/>
            <person name="Van Bel M."/>
            <person name="Meyberg R."/>
            <person name="Vives C."/>
            <person name="Morata J."/>
            <person name="Symeonidi A."/>
            <person name="Hiss M."/>
            <person name="Muchero W."/>
            <person name="Kamisugi Y."/>
            <person name="Saleh O."/>
            <person name="Blanc G."/>
            <person name="Decker E.L."/>
            <person name="van Gessel N."/>
            <person name="Grimwood J."/>
            <person name="Hayes R.D."/>
            <person name="Graham S.W."/>
            <person name="Gunter L.E."/>
            <person name="McDaniel S.F."/>
            <person name="Hoernstein S.N.W."/>
            <person name="Larsson A."/>
            <person name="Li F.W."/>
            <person name="Perroud P.F."/>
            <person name="Phillips J."/>
            <person name="Ranjan P."/>
            <person name="Rokshar D.S."/>
            <person name="Rothfels C.J."/>
            <person name="Schneider L."/>
            <person name="Shu S."/>
            <person name="Stevenson D.W."/>
            <person name="Thummler F."/>
            <person name="Tillich M."/>
            <person name="Villarreal Aguilar J.C."/>
            <person name="Widiez T."/>
            <person name="Wong G.K."/>
            <person name="Wymore A."/>
            <person name="Zhang Y."/>
            <person name="Zimmer A.D."/>
            <person name="Quatrano R.S."/>
            <person name="Mayer K.F.X."/>
            <person name="Goodstein D."/>
            <person name="Casacuberta J.M."/>
            <person name="Vandepoele K."/>
            <person name="Reski R."/>
            <person name="Cuming A.C."/>
            <person name="Tuskan G.A."/>
            <person name="Maumus F."/>
            <person name="Salse J."/>
            <person name="Schmutz J."/>
            <person name="Rensing S.A."/>
        </authorList>
    </citation>
    <scope>NUCLEOTIDE SEQUENCE [LARGE SCALE GENOMIC DNA]</scope>
    <source>
        <strain evidence="5 6">cv. Gransden 2004</strain>
    </source>
</reference>
<organism evidence="4">
    <name type="scientific">Physcomitrium patens</name>
    <name type="common">Spreading-leaved earth moss</name>
    <name type="synonym">Physcomitrella patens</name>
    <dbReference type="NCBI Taxonomy" id="3218"/>
    <lineage>
        <taxon>Eukaryota</taxon>
        <taxon>Viridiplantae</taxon>
        <taxon>Streptophyta</taxon>
        <taxon>Embryophyta</taxon>
        <taxon>Bryophyta</taxon>
        <taxon>Bryophytina</taxon>
        <taxon>Bryopsida</taxon>
        <taxon>Funariidae</taxon>
        <taxon>Funariales</taxon>
        <taxon>Funariaceae</taxon>
        <taxon>Physcomitrium</taxon>
    </lineage>
</organism>
<keyword evidence="6" id="KW-1185">Reference proteome</keyword>
<evidence type="ECO:0000256" key="1">
    <source>
        <dbReference type="ARBA" id="ARBA00005627"/>
    </source>
</evidence>
<dbReference type="AlphaFoldDB" id="A0A2K1JHU0"/>
<evidence type="ECO:0000256" key="2">
    <source>
        <dbReference type="SAM" id="Coils"/>
    </source>
</evidence>
<accession>A0A2K1JHU0</accession>
<dbReference type="PaxDb" id="3218-PP1S460_20V6.1"/>
<dbReference type="EMBL" id="ABEU02000014">
    <property type="protein sequence ID" value="PNR41121.1"/>
    <property type="molecule type" value="Genomic_DNA"/>
</dbReference>
<dbReference type="InterPro" id="IPR026581">
    <property type="entry name" value="TCP10L/CENPJ"/>
</dbReference>